<dbReference type="Proteomes" id="UP000324222">
    <property type="component" value="Unassembled WGS sequence"/>
</dbReference>
<gene>
    <name evidence="2" type="ORF">E2C01_042111</name>
</gene>
<organism evidence="2 3">
    <name type="scientific">Portunus trituberculatus</name>
    <name type="common">Swimming crab</name>
    <name type="synonym">Neptunus trituberculatus</name>
    <dbReference type="NCBI Taxonomy" id="210409"/>
    <lineage>
        <taxon>Eukaryota</taxon>
        <taxon>Metazoa</taxon>
        <taxon>Ecdysozoa</taxon>
        <taxon>Arthropoda</taxon>
        <taxon>Crustacea</taxon>
        <taxon>Multicrustacea</taxon>
        <taxon>Malacostraca</taxon>
        <taxon>Eumalacostraca</taxon>
        <taxon>Eucarida</taxon>
        <taxon>Decapoda</taxon>
        <taxon>Pleocyemata</taxon>
        <taxon>Brachyura</taxon>
        <taxon>Eubrachyura</taxon>
        <taxon>Portunoidea</taxon>
        <taxon>Portunidae</taxon>
        <taxon>Portuninae</taxon>
        <taxon>Portunus</taxon>
    </lineage>
</organism>
<accession>A0A5B7FLN1</accession>
<evidence type="ECO:0000256" key="1">
    <source>
        <dbReference type="SAM" id="MobiDB-lite"/>
    </source>
</evidence>
<reference evidence="2 3" key="1">
    <citation type="submission" date="2019-05" db="EMBL/GenBank/DDBJ databases">
        <title>Another draft genome of Portunus trituberculatus and its Hox gene families provides insights of decapod evolution.</title>
        <authorList>
            <person name="Jeong J.-H."/>
            <person name="Song I."/>
            <person name="Kim S."/>
            <person name="Choi T."/>
            <person name="Kim D."/>
            <person name="Ryu S."/>
            <person name="Kim W."/>
        </authorList>
    </citation>
    <scope>NUCLEOTIDE SEQUENCE [LARGE SCALE GENOMIC DNA]</scope>
    <source>
        <tissue evidence="2">Muscle</tissue>
    </source>
</reference>
<comment type="caution">
    <text evidence="2">The sequence shown here is derived from an EMBL/GenBank/DDBJ whole genome shotgun (WGS) entry which is preliminary data.</text>
</comment>
<sequence length="108" mass="11256">MLVSGASFRHAGESGREAGDSHSSPGSDGSTGMCLTSVIGPVQRSDFPIALIGQPDLLMNIIGQRRLVHGCDWWIGRGGVAKCSERAGMLQAVVSGGVVNMAFVIERS</sequence>
<feature type="compositionally biased region" description="Basic and acidic residues" evidence="1">
    <location>
        <begin position="10"/>
        <end position="20"/>
    </location>
</feature>
<name>A0A5B7FLN1_PORTR</name>
<evidence type="ECO:0000313" key="3">
    <source>
        <dbReference type="Proteomes" id="UP000324222"/>
    </source>
</evidence>
<evidence type="ECO:0000313" key="2">
    <source>
        <dbReference type="EMBL" id="MPC48341.1"/>
    </source>
</evidence>
<proteinExistence type="predicted"/>
<feature type="compositionally biased region" description="Low complexity" evidence="1">
    <location>
        <begin position="21"/>
        <end position="32"/>
    </location>
</feature>
<dbReference type="AlphaFoldDB" id="A0A5B7FLN1"/>
<dbReference type="EMBL" id="VSRR010008235">
    <property type="protein sequence ID" value="MPC48341.1"/>
    <property type="molecule type" value="Genomic_DNA"/>
</dbReference>
<protein>
    <submittedName>
        <fullName evidence="2">Uncharacterized protein</fullName>
    </submittedName>
</protein>
<keyword evidence="3" id="KW-1185">Reference proteome</keyword>
<feature type="region of interest" description="Disordered" evidence="1">
    <location>
        <begin position="1"/>
        <end position="32"/>
    </location>
</feature>